<evidence type="ECO:0000256" key="1">
    <source>
        <dbReference type="ARBA" id="ARBA00022737"/>
    </source>
</evidence>
<evidence type="ECO:0000256" key="3">
    <source>
        <dbReference type="ARBA" id="ARBA00022840"/>
    </source>
</evidence>
<dbReference type="PANTHER" id="PTHR19211">
    <property type="entry name" value="ATP-BINDING TRANSPORT PROTEIN-RELATED"/>
    <property type="match status" value="1"/>
</dbReference>
<sequence length="542" mass="59738">MSLTQNPSIVLTDVTFTWPDGTVVLKDVDAAFNPGRTGLIGDNGSGKTTLLRLLYGELTPSSGTIHTSGHVGYLPQQLTLNTATTVADLLGIREQLDALRAIESGDAAPRHFDTLGDQWDIDTRARTALENIGLTAISLDRRIATLSGGETILTALAGLRLCGDDIVLLDEPTNNLDRAARHQLYEAITAWQGALIVVSHDVTLLDLMEETAELHSASLRLFGGGYTSYRQQLGQEQAAAEQALRTAQQRLQTEQKQRIEAQTRISRRQRYARSDHAKKRKPKMVMNQRVADAQVSASRLRSTHDADVADARRAVEELSGRVRDDAHIRIELPGTDVPARRRLAELSDDRGTRILIQGADRVALTGPNGIGKTRLLQRLVHDRRARHQSVHARRHTERVGYLPQRMDHLDDDATILETIRCAAPRTPPGEIRAGLARFLFRGDTIHRRVGDVSGGERFRIALAQLMLADPPNQLLVLDEPTNNLDLASIDQLISALTSYRGGILVVSHDEAFLARLKLSTWITLDADGLHLDRPPLPGTEEP</sequence>
<evidence type="ECO:0000313" key="7">
    <source>
        <dbReference type="Proteomes" id="UP001251870"/>
    </source>
</evidence>
<feature type="domain" description="ABC transporter" evidence="5">
    <location>
        <begin position="9"/>
        <end position="241"/>
    </location>
</feature>
<keyword evidence="1" id="KW-0677">Repeat</keyword>
<organism evidence="6 7">
    <name type="scientific">Nesterenkonia aerolata</name>
    <dbReference type="NCBI Taxonomy" id="3074079"/>
    <lineage>
        <taxon>Bacteria</taxon>
        <taxon>Bacillati</taxon>
        <taxon>Actinomycetota</taxon>
        <taxon>Actinomycetes</taxon>
        <taxon>Micrococcales</taxon>
        <taxon>Micrococcaceae</taxon>
        <taxon>Nesterenkonia</taxon>
    </lineage>
</organism>
<feature type="domain" description="ABC transporter" evidence="5">
    <location>
        <begin position="332"/>
        <end position="542"/>
    </location>
</feature>
<dbReference type="EMBL" id="JAVKGR010000015">
    <property type="protein sequence ID" value="MDR8020071.1"/>
    <property type="molecule type" value="Genomic_DNA"/>
</dbReference>
<reference evidence="6 7" key="1">
    <citation type="submission" date="2023-09" db="EMBL/GenBank/DDBJ databases">
        <title>Description of three actinobacteria isolated from air of manufacturing shop in a pharmaceutical factory.</title>
        <authorList>
            <person name="Zhang D.-F."/>
        </authorList>
    </citation>
    <scope>NUCLEOTIDE SEQUENCE [LARGE SCALE GENOMIC DNA]</scope>
    <source>
        <strain evidence="6 7">LY-0111</strain>
    </source>
</reference>
<evidence type="ECO:0000256" key="2">
    <source>
        <dbReference type="ARBA" id="ARBA00022741"/>
    </source>
</evidence>
<keyword evidence="3 6" id="KW-0067">ATP-binding</keyword>
<accession>A0ABU2DU78</accession>
<keyword evidence="2" id="KW-0547">Nucleotide-binding</keyword>
<dbReference type="PANTHER" id="PTHR19211:SF6">
    <property type="entry name" value="BLL7188 PROTEIN"/>
    <property type="match status" value="1"/>
</dbReference>
<dbReference type="InterPro" id="IPR050611">
    <property type="entry name" value="ABCF"/>
</dbReference>
<dbReference type="PROSITE" id="PS50893">
    <property type="entry name" value="ABC_TRANSPORTER_2"/>
    <property type="match status" value="2"/>
</dbReference>
<dbReference type="Proteomes" id="UP001251870">
    <property type="component" value="Unassembled WGS sequence"/>
</dbReference>
<dbReference type="Gene3D" id="3.40.50.300">
    <property type="entry name" value="P-loop containing nucleotide triphosphate hydrolases"/>
    <property type="match status" value="2"/>
</dbReference>
<name>A0ABU2DU78_9MICC</name>
<dbReference type="InterPro" id="IPR003439">
    <property type="entry name" value="ABC_transporter-like_ATP-bd"/>
</dbReference>
<protein>
    <submittedName>
        <fullName evidence="6">ABC-F family ATP-binding cassette domain-containing protein</fullName>
    </submittedName>
</protein>
<dbReference type="RefSeq" id="WP_310549049.1">
    <property type="nucleotide sequence ID" value="NZ_JAVKGR010000015.1"/>
</dbReference>
<dbReference type="InterPro" id="IPR027417">
    <property type="entry name" value="P-loop_NTPase"/>
</dbReference>
<dbReference type="InterPro" id="IPR003593">
    <property type="entry name" value="AAA+_ATPase"/>
</dbReference>
<feature type="compositionally biased region" description="Basic residues" evidence="4">
    <location>
        <begin position="265"/>
        <end position="281"/>
    </location>
</feature>
<dbReference type="SUPFAM" id="SSF52540">
    <property type="entry name" value="P-loop containing nucleoside triphosphate hydrolases"/>
    <property type="match status" value="2"/>
</dbReference>
<dbReference type="SMART" id="SM00382">
    <property type="entry name" value="AAA"/>
    <property type="match status" value="2"/>
</dbReference>
<dbReference type="Pfam" id="PF00005">
    <property type="entry name" value="ABC_tran"/>
    <property type="match status" value="2"/>
</dbReference>
<feature type="region of interest" description="Disordered" evidence="4">
    <location>
        <begin position="254"/>
        <end position="281"/>
    </location>
</feature>
<comment type="caution">
    <text evidence="6">The sequence shown here is derived from an EMBL/GenBank/DDBJ whole genome shotgun (WGS) entry which is preliminary data.</text>
</comment>
<evidence type="ECO:0000259" key="5">
    <source>
        <dbReference type="PROSITE" id="PS50893"/>
    </source>
</evidence>
<gene>
    <name evidence="6" type="ORF">RIL96_10895</name>
</gene>
<keyword evidence="7" id="KW-1185">Reference proteome</keyword>
<evidence type="ECO:0000313" key="6">
    <source>
        <dbReference type="EMBL" id="MDR8020071.1"/>
    </source>
</evidence>
<proteinExistence type="predicted"/>
<evidence type="ECO:0000256" key="4">
    <source>
        <dbReference type="SAM" id="MobiDB-lite"/>
    </source>
</evidence>
<dbReference type="GO" id="GO:0005524">
    <property type="term" value="F:ATP binding"/>
    <property type="evidence" value="ECO:0007669"/>
    <property type="project" value="UniProtKB-KW"/>
</dbReference>